<dbReference type="Proteomes" id="UP000192251">
    <property type="component" value="Chromosome"/>
</dbReference>
<dbReference type="SUPFAM" id="SSF51905">
    <property type="entry name" value="FAD/NAD(P)-binding domain"/>
    <property type="match status" value="2"/>
</dbReference>
<evidence type="ECO:0000256" key="2">
    <source>
        <dbReference type="ARBA" id="ARBA00022630"/>
    </source>
</evidence>
<dbReference type="InterPro" id="IPR036188">
    <property type="entry name" value="FAD/NAD-bd_sf"/>
</dbReference>
<evidence type="ECO:0000259" key="5">
    <source>
        <dbReference type="Pfam" id="PF07992"/>
    </source>
</evidence>
<evidence type="ECO:0000313" key="8">
    <source>
        <dbReference type="Proteomes" id="UP000192251"/>
    </source>
</evidence>
<dbReference type="Pfam" id="PF14759">
    <property type="entry name" value="Reductase_C"/>
    <property type="match status" value="1"/>
</dbReference>
<evidence type="ECO:0000313" key="7">
    <source>
        <dbReference type="EMBL" id="ARF76227.1"/>
    </source>
</evidence>
<dbReference type="EMBL" id="CP020563">
    <property type="protein sequence ID" value="ARF76227.1"/>
    <property type="molecule type" value="Genomic_DNA"/>
</dbReference>
<dbReference type="Gene3D" id="3.50.50.60">
    <property type="entry name" value="FAD/NAD(P)-binding domain"/>
    <property type="match status" value="2"/>
</dbReference>
<reference evidence="7 8" key="1">
    <citation type="submission" date="2017-04" db="EMBL/GenBank/DDBJ databases">
        <title>The complete genome sequence of Streptomyces albolongus YIM 101047, the producer of novel bafilomycins and novel odoriferous sesquiterpenoids.</title>
        <authorList>
            <person name="Yin M."/>
            <person name="Jiang Y."/>
        </authorList>
    </citation>
    <scope>NUCLEOTIDE SEQUENCE [LARGE SCALE GENOMIC DNA]</scope>
    <source>
        <strain evidence="7 8">YIM 101047</strain>
    </source>
</reference>
<dbReference type="PRINTS" id="PR00368">
    <property type="entry name" value="FADPNR"/>
</dbReference>
<keyword evidence="8" id="KW-1185">Reference proteome</keyword>
<dbReference type="Pfam" id="PF07992">
    <property type="entry name" value="Pyr_redox_2"/>
    <property type="match status" value="1"/>
</dbReference>
<organism evidence="7 8">
    <name type="scientific">Kitasatospora albolonga</name>
    <dbReference type="NCBI Taxonomy" id="68173"/>
    <lineage>
        <taxon>Bacteria</taxon>
        <taxon>Bacillati</taxon>
        <taxon>Actinomycetota</taxon>
        <taxon>Actinomycetes</taxon>
        <taxon>Kitasatosporales</taxon>
        <taxon>Streptomycetaceae</taxon>
        <taxon>Kitasatospora</taxon>
    </lineage>
</organism>
<protein>
    <recommendedName>
        <fullName evidence="9">Pyridine nucleotide-disulfide oxidoreductase</fullName>
    </recommendedName>
</protein>
<dbReference type="InterPro" id="IPR023753">
    <property type="entry name" value="FAD/NAD-binding_dom"/>
</dbReference>
<dbReference type="AlphaFoldDB" id="A0ABC8C1M3"/>
<dbReference type="RefSeq" id="WP_084751541.1">
    <property type="nucleotide sequence ID" value="NZ_CP020563.1"/>
</dbReference>
<evidence type="ECO:0000256" key="4">
    <source>
        <dbReference type="ARBA" id="ARBA00023002"/>
    </source>
</evidence>
<accession>A0ABC8C1M3</accession>
<evidence type="ECO:0000259" key="6">
    <source>
        <dbReference type="Pfam" id="PF14759"/>
    </source>
</evidence>
<dbReference type="GO" id="GO:0016491">
    <property type="term" value="F:oxidoreductase activity"/>
    <property type="evidence" value="ECO:0007669"/>
    <property type="project" value="UniProtKB-KW"/>
</dbReference>
<dbReference type="Gene3D" id="3.30.390.30">
    <property type="match status" value="1"/>
</dbReference>
<sequence>MGSPTVVVVGAGQAGSDTAAALRSQGFAGRIVLVGDEDALPYRKPLLSKEYLVGDPEGEDTALRPASFYAGQGIELRTGDPAVRIDREGRRLVLASGEELGYDHLVLATGARPRRLSVPGAELDGVLALRTLADARTLRTALAGTGDLLVVGGGFIGLEVAAAARASGVRVTVVETRDRLMGRSVSAPTARYLAEQHTAHGVRLLLSEELTALHGEEGRVRVAELGRGERIRADLVVAGVGVLPNTALAADAGLEVGDGILVDPRLRTADPRIHAIGDCARFPSRHAPRHLRLESVQNAADQARSVAAAIHAPADPPPYDAVPWFWTRQYGARLQIAGITDGHDRTVTVGDPAGGRFSVFCFRDGLLLGTESVNRPADHMITRRLLATGDRSLTPEAVAAPGFDLKHRQPQPA</sequence>
<keyword evidence="3" id="KW-0274">FAD</keyword>
<keyword evidence="2" id="KW-0285">Flavoprotein</keyword>
<feature type="domain" description="Reductase C-terminal" evidence="6">
    <location>
        <begin position="324"/>
        <end position="407"/>
    </location>
</feature>
<feature type="domain" description="FAD/NAD(P)-binding" evidence="5">
    <location>
        <begin position="5"/>
        <end position="303"/>
    </location>
</feature>
<proteinExistence type="predicted"/>
<dbReference type="KEGG" id="kab:B7C62_31080"/>
<dbReference type="InterPro" id="IPR016156">
    <property type="entry name" value="FAD/NAD-linked_Rdtase_dimer_sf"/>
</dbReference>
<dbReference type="PANTHER" id="PTHR43557:SF2">
    <property type="entry name" value="RIESKE DOMAIN-CONTAINING PROTEIN-RELATED"/>
    <property type="match status" value="1"/>
</dbReference>
<dbReference type="InterPro" id="IPR028202">
    <property type="entry name" value="Reductase_C"/>
</dbReference>
<dbReference type="PANTHER" id="PTHR43557">
    <property type="entry name" value="APOPTOSIS-INDUCING FACTOR 1"/>
    <property type="match status" value="1"/>
</dbReference>
<evidence type="ECO:0000256" key="3">
    <source>
        <dbReference type="ARBA" id="ARBA00022827"/>
    </source>
</evidence>
<comment type="cofactor">
    <cofactor evidence="1">
        <name>FAD</name>
        <dbReference type="ChEBI" id="CHEBI:57692"/>
    </cofactor>
</comment>
<dbReference type="PRINTS" id="PR00411">
    <property type="entry name" value="PNDRDTASEI"/>
</dbReference>
<keyword evidence="4" id="KW-0560">Oxidoreductase</keyword>
<dbReference type="SUPFAM" id="SSF55424">
    <property type="entry name" value="FAD/NAD-linked reductases, dimerisation (C-terminal) domain"/>
    <property type="match status" value="1"/>
</dbReference>
<gene>
    <name evidence="7" type="ORF">B7C62_31080</name>
</gene>
<evidence type="ECO:0000256" key="1">
    <source>
        <dbReference type="ARBA" id="ARBA00001974"/>
    </source>
</evidence>
<dbReference type="InterPro" id="IPR050446">
    <property type="entry name" value="FAD-oxidoreductase/Apoptosis"/>
</dbReference>
<name>A0ABC8C1M3_9ACTN</name>
<evidence type="ECO:0008006" key="9">
    <source>
        <dbReference type="Google" id="ProtNLM"/>
    </source>
</evidence>